<dbReference type="GO" id="GO:0005829">
    <property type="term" value="C:cytosol"/>
    <property type="evidence" value="ECO:0007669"/>
    <property type="project" value="TreeGrafter"/>
</dbReference>
<dbReference type="PANTHER" id="PTHR48111">
    <property type="entry name" value="REGULATOR OF RPOS"/>
    <property type="match status" value="1"/>
</dbReference>
<dbReference type="InterPro" id="IPR039420">
    <property type="entry name" value="WalR-like"/>
</dbReference>
<dbReference type="Pfam" id="PF00486">
    <property type="entry name" value="Trans_reg_C"/>
    <property type="match status" value="1"/>
</dbReference>
<sequence>MIRILYIEDDLMVGKSTYQLLEHENFEIDWAKTGLEALDYLFGQTYHIVLLDLGLPELEGLEVLRHIRKQVDMNKMGVIIISARDQSRDKIQGLRLGADDYIVKPYDFDELIARIESVLRRGNYNSLEEIHFKVGSVQLFPNTHRVLKGKKKIELSAKEWAILEPMMMYPNQIFTRQMLEQKLYDWDTEINSNTIEVHIHNLRYKLGKDFIRTVRGLGYCIDTPKTSG</sequence>
<dbReference type="InterPro" id="IPR001867">
    <property type="entry name" value="OmpR/PhoB-type_DNA-bd"/>
</dbReference>
<comment type="caution">
    <text evidence="8">The sequence shown here is derived from an EMBL/GenBank/DDBJ whole genome shotgun (WGS) entry which is preliminary data.</text>
</comment>
<accession>A0A3A8EYK1</accession>
<dbReference type="Gene3D" id="6.10.250.690">
    <property type="match status" value="1"/>
</dbReference>
<organism evidence="8 9">
    <name type="scientific">Acinetobacter guerrae</name>
    <dbReference type="NCBI Taxonomy" id="1843371"/>
    <lineage>
        <taxon>Bacteria</taxon>
        <taxon>Pseudomonadati</taxon>
        <taxon>Pseudomonadota</taxon>
        <taxon>Gammaproteobacteria</taxon>
        <taxon>Moraxellales</taxon>
        <taxon>Moraxellaceae</taxon>
        <taxon>Acinetobacter</taxon>
    </lineage>
</organism>
<dbReference type="GO" id="GO:0000976">
    <property type="term" value="F:transcription cis-regulatory region binding"/>
    <property type="evidence" value="ECO:0007669"/>
    <property type="project" value="TreeGrafter"/>
</dbReference>
<dbReference type="InterPro" id="IPR001789">
    <property type="entry name" value="Sig_transdc_resp-reg_receiver"/>
</dbReference>
<keyword evidence="1" id="KW-0805">Transcription regulation</keyword>
<dbReference type="PROSITE" id="PS51755">
    <property type="entry name" value="OMPR_PHOB"/>
    <property type="match status" value="1"/>
</dbReference>
<feature type="modified residue" description="4-aspartylphosphate" evidence="4">
    <location>
        <position position="52"/>
    </location>
</feature>
<name>A0A3A8EYK1_9GAMM</name>
<proteinExistence type="predicted"/>
<dbReference type="InterPro" id="IPR011006">
    <property type="entry name" value="CheY-like_superfamily"/>
</dbReference>
<dbReference type="GO" id="GO:0006355">
    <property type="term" value="P:regulation of DNA-templated transcription"/>
    <property type="evidence" value="ECO:0007669"/>
    <property type="project" value="InterPro"/>
</dbReference>
<evidence type="ECO:0000256" key="5">
    <source>
        <dbReference type="PROSITE-ProRule" id="PRU01091"/>
    </source>
</evidence>
<dbReference type="PROSITE" id="PS50110">
    <property type="entry name" value="RESPONSE_REGULATORY"/>
    <property type="match status" value="1"/>
</dbReference>
<feature type="domain" description="Response regulatory" evidence="6">
    <location>
        <begin position="3"/>
        <end position="119"/>
    </location>
</feature>
<evidence type="ECO:0000256" key="1">
    <source>
        <dbReference type="ARBA" id="ARBA00023015"/>
    </source>
</evidence>
<keyword evidence="4" id="KW-0597">Phosphoprotein</keyword>
<dbReference type="RefSeq" id="WP_120370080.1">
    <property type="nucleotide sequence ID" value="NZ_RAXU01000008.1"/>
</dbReference>
<dbReference type="Gene3D" id="3.40.50.2300">
    <property type="match status" value="1"/>
</dbReference>
<dbReference type="InterPro" id="IPR016032">
    <property type="entry name" value="Sig_transdc_resp-reg_C-effctor"/>
</dbReference>
<keyword evidence="9" id="KW-1185">Reference proteome</keyword>
<dbReference type="GO" id="GO:0032993">
    <property type="term" value="C:protein-DNA complex"/>
    <property type="evidence" value="ECO:0007669"/>
    <property type="project" value="TreeGrafter"/>
</dbReference>
<dbReference type="SUPFAM" id="SSF52172">
    <property type="entry name" value="CheY-like"/>
    <property type="match status" value="1"/>
</dbReference>
<dbReference type="PANTHER" id="PTHR48111:SF67">
    <property type="entry name" value="TRANSCRIPTIONAL REGULATORY PROTEIN TCTD"/>
    <property type="match status" value="1"/>
</dbReference>
<evidence type="ECO:0000256" key="4">
    <source>
        <dbReference type="PROSITE-ProRule" id="PRU00169"/>
    </source>
</evidence>
<reference evidence="8 9" key="1">
    <citation type="submission" date="2018-09" db="EMBL/GenBank/DDBJ databases">
        <title>The draft genome of Acinetobacter spp. strains.</title>
        <authorList>
            <person name="Qin J."/>
            <person name="Feng Y."/>
            <person name="Zong Z."/>
        </authorList>
    </citation>
    <scope>NUCLEOTIDE SEQUENCE [LARGE SCALE GENOMIC DNA]</scope>
    <source>
        <strain evidence="8 9">WCHAc060096</strain>
    </source>
</reference>
<dbReference type="Proteomes" id="UP000269001">
    <property type="component" value="Unassembled WGS sequence"/>
</dbReference>
<dbReference type="InterPro" id="IPR036388">
    <property type="entry name" value="WH-like_DNA-bd_sf"/>
</dbReference>
<feature type="DNA-binding region" description="OmpR/PhoB-type" evidence="5">
    <location>
        <begin position="129"/>
        <end position="223"/>
    </location>
</feature>
<dbReference type="AlphaFoldDB" id="A0A3A8EYK1"/>
<feature type="domain" description="OmpR/PhoB-type" evidence="7">
    <location>
        <begin position="129"/>
        <end position="223"/>
    </location>
</feature>
<keyword evidence="3" id="KW-0804">Transcription</keyword>
<dbReference type="SMART" id="SM00862">
    <property type="entry name" value="Trans_reg_C"/>
    <property type="match status" value="1"/>
</dbReference>
<gene>
    <name evidence="8" type="ORF">D7V21_08200</name>
</gene>
<dbReference type="Gene3D" id="1.10.10.10">
    <property type="entry name" value="Winged helix-like DNA-binding domain superfamily/Winged helix DNA-binding domain"/>
    <property type="match status" value="1"/>
</dbReference>
<dbReference type="Pfam" id="PF00072">
    <property type="entry name" value="Response_reg"/>
    <property type="match status" value="1"/>
</dbReference>
<dbReference type="SUPFAM" id="SSF46894">
    <property type="entry name" value="C-terminal effector domain of the bipartite response regulators"/>
    <property type="match status" value="1"/>
</dbReference>
<evidence type="ECO:0000313" key="8">
    <source>
        <dbReference type="EMBL" id="RKG33931.1"/>
    </source>
</evidence>
<evidence type="ECO:0000256" key="2">
    <source>
        <dbReference type="ARBA" id="ARBA00023125"/>
    </source>
</evidence>
<keyword evidence="2 5" id="KW-0238">DNA-binding</keyword>
<dbReference type="SMART" id="SM00448">
    <property type="entry name" value="REC"/>
    <property type="match status" value="1"/>
</dbReference>
<evidence type="ECO:0000256" key="3">
    <source>
        <dbReference type="ARBA" id="ARBA00023163"/>
    </source>
</evidence>
<protein>
    <submittedName>
        <fullName evidence="8">DNA-binding response regulator</fullName>
    </submittedName>
</protein>
<evidence type="ECO:0000259" key="7">
    <source>
        <dbReference type="PROSITE" id="PS51755"/>
    </source>
</evidence>
<dbReference type="CDD" id="cd00383">
    <property type="entry name" value="trans_reg_C"/>
    <property type="match status" value="1"/>
</dbReference>
<evidence type="ECO:0000259" key="6">
    <source>
        <dbReference type="PROSITE" id="PS50110"/>
    </source>
</evidence>
<dbReference type="EMBL" id="RAXU01000008">
    <property type="protein sequence ID" value="RKG33931.1"/>
    <property type="molecule type" value="Genomic_DNA"/>
</dbReference>
<dbReference type="GO" id="GO:0000156">
    <property type="term" value="F:phosphorelay response regulator activity"/>
    <property type="evidence" value="ECO:0007669"/>
    <property type="project" value="TreeGrafter"/>
</dbReference>
<evidence type="ECO:0000313" key="9">
    <source>
        <dbReference type="Proteomes" id="UP000269001"/>
    </source>
</evidence>